<keyword evidence="1 2" id="KW-0238">DNA-binding</keyword>
<organism evidence="5 6">
    <name type="scientific">Ulvibacterium marinum</name>
    <dbReference type="NCBI Taxonomy" id="2419782"/>
    <lineage>
        <taxon>Bacteria</taxon>
        <taxon>Pseudomonadati</taxon>
        <taxon>Bacteroidota</taxon>
        <taxon>Flavobacteriia</taxon>
        <taxon>Flavobacteriales</taxon>
        <taxon>Flavobacteriaceae</taxon>
        <taxon>Ulvibacterium</taxon>
    </lineage>
</organism>
<dbReference type="InterPro" id="IPR001867">
    <property type="entry name" value="OmpR/PhoB-type_DNA-bd"/>
</dbReference>
<dbReference type="GO" id="GO:0006355">
    <property type="term" value="P:regulation of DNA-templated transcription"/>
    <property type="evidence" value="ECO:0007669"/>
    <property type="project" value="InterPro"/>
</dbReference>
<dbReference type="Pfam" id="PF00486">
    <property type="entry name" value="Trans_reg_C"/>
    <property type="match status" value="1"/>
</dbReference>
<keyword evidence="3" id="KW-0812">Transmembrane</keyword>
<dbReference type="OrthoDB" id="7556122at2"/>
<evidence type="ECO:0000313" key="5">
    <source>
        <dbReference type="EMBL" id="RKN80367.1"/>
    </source>
</evidence>
<dbReference type="AlphaFoldDB" id="A0A3B0C8L7"/>
<comment type="caution">
    <text evidence="5">The sequence shown here is derived from an EMBL/GenBank/DDBJ whole genome shotgun (WGS) entry which is preliminary data.</text>
</comment>
<dbReference type="PROSITE" id="PS51755">
    <property type="entry name" value="OMPR_PHOB"/>
    <property type="match status" value="1"/>
</dbReference>
<evidence type="ECO:0000256" key="1">
    <source>
        <dbReference type="ARBA" id="ARBA00023125"/>
    </source>
</evidence>
<accession>A0A3B0C8L7</accession>
<feature type="transmembrane region" description="Helical" evidence="3">
    <location>
        <begin position="132"/>
        <end position="153"/>
    </location>
</feature>
<feature type="DNA-binding region" description="OmpR/PhoB-type" evidence="2">
    <location>
        <begin position="163"/>
        <end position="260"/>
    </location>
</feature>
<feature type="domain" description="OmpR/PhoB-type" evidence="4">
    <location>
        <begin position="163"/>
        <end position="260"/>
    </location>
</feature>
<proteinExistence type="predicted"/>
<dbReference type="SUPFAM" id="SSF46894">
    <property type="entry name" value="C-terminal effector domain of the bipartite response regulators"/>
    <property type="match status" value="1"/>
</dbReference>
<dbReference type="InterPro" id="IPR036388">
    <property type="entry name" value="WH-like_DNA-bd_sf"/>
</dbReference>
<protein>
    <submittedName>
        <fullName evidence="5">Winged helix family transcriptional regulator</fullName>
    </submittedName>
</protein>
<keyword evidence="3" id="KW-0472">Membrane</keyword>
<sequence length="262" mass="29830">MIGHQVMLSSGDSISRVLPIQKEEDGRYSILFDSEFEFSPEELVTTINEVVHETRMSRHFIVEVEQCETGEVVYSYEMNLLEHKDLIPCKARRLPKACYQLFFTLLDSGKPLVTSQDVTPAPSNEWLSGPGAVLYSTLSVLFVLLLGVFVFLWRRRRNSRVDPNVISLGEYRFDKRNTELVLGDQRTELTGKEADLLLLLYKAANTNVAREVILNKVWGDQGDYVGRTLDVFISKLRKKFQADPKVKIVNIRGVGYKLVIGV</sequence>
<dbReference type="Proteomes" id="UP000276603">
    <property type="component" value="Unassembled WGS sequence"/>
</dbReference>
<dbReference type="CDD" id="cd00383">
    <property type="entry name" value="trans_reg_C"/>
    <property type="match status" value="1"/>
</dbReference>
<keyword evidence="3" id="KW-1133">Transmembrane helix</keyword>
<dbReference type="GO" id="GO:0000160">
    <property type="term" value="P:phosphorelay signal transduction system"/>
    <property type="evidence" value="ECO:0007669"/>
    <property type="project" value="InterPro"/>
</dbReference>
<evidence type="ECO:0000256" key="3">
    <source>
        <dbReference type="SAM" id="Phobius"/>
    </source>
</evidence>
<name>A0A3B0C8L7_9FLAO</name>
<keyword evidence="6" id="KW-1185">Reference proteome</keyword>
<dbReference type="EMBL" id="RBCJ01000003">
    <property type="protein sequence ID" value="RKN80367.1"/>
    <property type="molecule type" value="Genomic_DNA"/>
</dbReference>
<gene>
    <name evidence="5" type="ORF">D7Z94_16385</name>
</gene>
<evidence type="ECO:0000313" key="6">
    <source>
        <dbReference type="Proteomes" id="UP000276603"/>
    </source>
</evidence>
<dbReference type="SMART" id="SM00862">
    <property type="entry name" value="Trans_reg_C"/>
    <property type="match status" value="1"/>
</dbReference>
<dbReference type="InterPro" id="IPR016032">
    <property type="entry name" value="Sig_transdc_resp-reg_C-effctor"/>
</dbReference>
<evidence type="ECO:0000256" key="2">
    <source>
        <dbReference type="PROSITE-ProRule" id="PRU01091"/>
    </source>
</evidence>
<dbReference type="Gene3D" id="1.10.10.10">
    <property type="entry name" value="Winged helix-like DNA-binding domain superfamily/Winged helix DNA-binding domain"/>
    <property type="match status" value="1"/>
</dbReference>
<reference evidence="5 6" key="1">
    <citation type="submission" date="2018-10" db="EMBL/GenBank/DDBJ databases">
        <title>Ulvibacterium marinum gen. nov., sp. nov., a novel marine bacterium of the family Flavobacteriaceae, isolated from a culture of the green alga Ulva prolifera.</title>
        <authorList>
            <person name="Zhang Z."/>
        </authorList>
    </citation>
    <scope>NUCLEOTIDE SEQUENCE [LARGE SCALE GENOMIC DNA]</scope>
    <source>
        <strain evidence="5 6">CCMM003</strain>
    </source>
</reference>
<dbReference type="GO" id="GO:0003677">
    <property type="term" value="F:DNA binding"/>
    <property type="evidence" value="ECO:0007669"/>
    <property type="project" value="UniProtKB-UniRule"/>
</dbReference>
<evidence type="ECO:0000259" key="4">
    <source>
        <dbReference type="PROSITE" id="PS51755"/>
    </source>
</evidence>